<dbReference type="AlphaFoldDB" id="A0ABD2QTR2"/>
<dbReference type="Proteomes" id="UP001627284">
    <property type="component" value="Unassembled WGS sequence"/>
</dbReference>
<evidence type="ECO:0000313" key="3">
    <source>
        <dbReference type="Proteomes" id="UP001627284"/>
    </source>
</evidence>
<keyword evidence="3" id="KW-1185">Reference proteome</keyword>
<dbReference type="InterPro" id="IPR002048">
    <property type="entry name" value="EF_hand_dom"/>
</dbReference>
<proteinExistence type="predicted"/>
<dbReference type="InterPro" id="IPR011992">
    <property type="entry name" value="EF-hand-dom_pair"/>
</dbReference>
<evidence type="ECO:0000313" key="2">
    <source>
        <dbReference type="EMBL" id="KAL3321891.1"/>
    </source>
</evidence>
<protein>
    <recommendedName>
        <fullName evidence="1">EF-hand domain-containing protein</fullName>
    </recommendedName>
</protein>
<reference evidence="2 3" key="1">
    <citation type="submission" date="2024-05" db="EMBL/GenBank/DDBJ databases">
        <title>De novo assembly of an allotetraploid wild potato.</title>
        <authorList>
            <person name="Hosaka A.J."/>
        </authorList>
    </citation>
    <scope>NUCLEOTIDE SEQUENCE [LARGE SCALE GENOMIC DNA]</scope>
    <source>
        <tissue evidence="2">Young leaves</tissue>
    </source>
</reference>
<comment type="caution">
    <text evidence="2">The sequence shown here is derived from an EMBL/GenBank/DDBJ whole genome shotgun (WGS) entry which is preliminary data.</text>
</comment>
<gene>
    <name evidence="2" type="ORF">AABB24_039486</name>
</gene>
<accession>A0ABD2QTR2</accession>
<name>A0ABD2QTR2_9SOLN</name>
<dbReference type="PROSITE" id="PS50222">
    <property type="entry name" value="EF_HAND_2"/>
    <property type="match status" value="1"/>
</dbReference>
<organism evidence="2 3">
    <name type="scientific">Solanum stoloniferum</name>
    <dbReference type="NCBI Taxonomy" id="62892"/>
    <lineage>
        <taxon>Eukaryota</taxon>
        <taxon>Viridiplantae</taxon>
        <taxon>Streptophyta</taxon>
        <taxon>Embryophyta</taxon>
        <taxon>Tracheophyta</taxon>
        <taxon>Spermatophyta</taxon>
        <taxon>Magnoliopsida</taxon>
        <taxon>eudicotyledons</taxon>
        <taxon>Gunneridae</taxon>
        <taxon>Pentapetalae</taxon>
        <taxon>asterids</taxon>
        <taxon>lamiids</taxon>
        <taxon>Solanales</taxon>
        <taxon>Solanaceae</taxon>
        <taxon>Solanoideae</taxon>
        <taxon>Solaneae</taxon>
        <taxon>Solanum</taxon>
    </lineage>
</organism>
<evidence type="ECO:0000259" key="1">
    <source>
        <dbReference type="PROSITE" id="PS50222"/>
    </source>
</evidence>
<sequence>IVRANYIATQIISNKCYNSKNHNTKLNMQTIKITSFENPHVLSMEELKFLLKKYDRTGGRRLNRLEFMDAIRFWFYGCRRYQSMNHHHYHKKQLDDDDNDDDRRPIHTCNNNDHEIYSLLELSTKMGYTFM</sequence>
<feature type="domain" description="EF-hand" evidence="1">
    <location>
        <begin position="42"/>
        <end position="77"/>
    </location>
</feature>
<feature type="non-terminal residue" evidence="2">
    <location>
        <position position="1"/>
    </location>
</feature>
<dbReference type="SUPFAM" id="SSF47473">
    <property type="entry name" value="EF-hand"/>
    <property type="match status" value="1"/>
</dbReference>
<dbReference type="EMBL" id="JBJKTR010000024">
    <property type="protein sequence ID" value="KAL3321891.1"/>
    <property type="molecule type" value="Genomic_DNA"/>
</dbReference>